<dbReference type="GO" id="GO:0010468">
    <property type="term" value="P:regulation of gene expression"/>
    <property type="evidence" value="ECO:0007669"/>
    <property type="project" value="InterPro"/>
</dbReference>
<name>A0A562QB30_9BACI</name>
<protein>
    <submittedName>
        <fullName evidence="1">Uncharacterized protein DUF2757</fullName>
    </submittedName>
</protein>
<dbReference type="Proteomes" id="UP000315711">
    <property type="component" value="Unassembled WGS sequence"/>
</dbReference>
<organism evidence="1 2">
    <name type="scientific">Halalkalibacter nanhaiisediminis</name>
    <dbReference type="NCBI Taxonomy" id="688079"/>
    <lineage>
        <taxon>Bacteria</taxon>
        <taxon>Bacillati</taxon>
        <taxon>Bacillota</taxon>
        <taxon>Bacilli</taxon>
        <taxon>Bacillales</taxon>
        <taxon>Bacillaceae</taxon>
        <taxon>Halalkalibacter</taxon>
    </lineage>
</organism>
<dbReference type="AlphaFoldDB" id="A0A562QB30"/>
<sequence length="75" mass="8615">MTIHYECRHCHAKLGAISHQVSSESLGFHHLTSTERTDMLTYTANGDIHVNVICEDCHESLTRNPDFYELDKIIQ</sequence>
<dbReference type="EMBL" id="VLKZ01000014">
    <property type="protein sequence ID" value="TWI53226.1"/>
    <property type="molecule type" value="Genomic_DNA"/>
</dbReference>
<comment type="caution">
    <text evidence="1">The sequence shown here is derived from an EMBL/GenBank/DDBJ whole genome shotgun (WGS) entry which is preliminary data.</text>
</comment>
<accession>A0A562QB30</accession>
<keyword evidence="2" id="KW-1185">Reference proteome</keyword>
<proteinExistence type="predicted"/>
<dbReference type="OrthoDB" id="2084556at2"/>
<gene>
    <name evidence="1" type="ORF">IQ10_03491</name>
</gene>
<reference evidence="1 2" key="1">
    <citation type="journal article" date="2015" name="Stand. Genomic Sci.">
        <title>Genomic Encyclopedia of Bacterial and Archaeal Type Strains, Phase III: the genomes of soil and plant-associated and newly described type strains.</title>
        <authorList>
            <person name="Whitman W.B."/>
            <person name="Woyke T."/>
            <person name="Klenk H.P."/>
            <person name="Zhou Y."/>
            <person name="Lilburn T.G."/>
            <person name="Beck B.J."/>
            <person name="De Vos P."/>
            <person name="Vandamme P."/>
            <person name="Eisen J.A."/>
            <person name="Garrity G."/>
            <person name="Hugenholtz P."/>
            <person name="Kyrpides N.C."/>
        </authorList>
    </citation>
    <scope>NUCLEOTIDE SEQUENCE [LARGE SCALE GENOMIC DNA]</scope>
    <source>
        <strain evidence="1 2">CGMCC 1.10116</strain>
    </source>
</reference>
<dbReference type="InterPro" id="IPR020115">
    <property type="entry name" value="Fin"/>
</dbReference>
<dbReference type="RefSeq" id="WP_144451663.1">
    <property type="nucleotide sequence ID" value="NZ_VLKZ01000014.1"/>
</dbReference>
<dbReference type="Pfam" id="PF10955">
    <property type="entry name" value="Fin"/>
    <property type="match status" value="1"/>
</dbReference>
<evidence type="ECO:0000313" key="1">
    <source>
        <dbReference type="EMBL" id="TWI53226.1"/>
    </source>
</evidence>
<evidence type="ECO:0000313" key="2">
    <source>
        <dbReference type="Proteomes" id="UP000315711"/>
    </source>
</evidence>